<dbReference type="CDD" id="cd00118">
    <property type="entry name" value="LysM"/>
    <property type="match status" value="1"/>
</dbReference>
<dbReference type="AlphaFoldDB" id="A0AAW0W4U6"/>
<dbReference type="Proteomes" id="UP001445076">
    <property type="component" value="Unassembled WGS sequence"/>
</dbReference>
<evidence type="ECO:0000313" key="4">
    <source>
        <dbReference type="Proteomes" id="UP001445076"/>
    </source>
</evidence>
<feature type="compositionally biased region" description="Low complexity" evidence="1">
    <location>
        <begin position="303"/>
        <end position="326"/>
    </location>
</feature>
<evidence type="ECO:0000259" key="2">
    <source>
        <dbReference type="PROSITE" id="PS51782"/>
    </source>
</evidence>
<dbReference type="SMART" id="SM00257">
    <property type="entry name" value="LysM"/>
    <property type="match status" value="1"/>
</dbReference>
<feature type="region of interest" description="Disordered" evidence="1">
    <location>
        <begin position="440"/>
        <end position="468"/>
    </location>
</feature>
<feature type="compositionally biased region" description="Basic and acidic residues" evidence="1">
    <location>
        <begin position="96"/>
        <end position="107"/>
    </location>
</feature>
<feature type="region of interest" description="Disordered" evidence="1">
    <location>
        <begin position="298"/>
        <end position="326"/>
    </location>
</feature>
<feature type="region of interest" description="Disordered" evidence="1">
    <location>
        <begin position="96"/>
        <end position="131"/>
    </location>
</feature>
<evidence type="ECO:0000256" key="1">
    <source>
        <dbReference type="SAM" id="MobiDB-lite"/>
    </source>
</evidence>
<dbReference type="PROSITE" id="PS51782">
    <property type="entry name" value="LYSM"/>
    <property type="match status" value="1"/>
</dbReference>
<accession>A0AAW0W4U6</accession>
<name>A0AAW0W4U6_CHEQU</name>
<organism evidence="3 4">
    <name type="scientific">Cherax quadricarinatus</name>
    <name type="common">Australian red claw crayfish</name>
    <dbReference type="NCBI Taxonomy" id="27406"/>
    <lineage>
        <taxon>Eukaryota</taxon>
        <taxon>Metazoa</taxon>
        <taxon>Ecdysozoa</taxon>
        <taxon>Arthropoda</taxon>
        <taxon>Crustacea</taxon>
        <taxon>Multicrustacea</taxon>
        <taxon>Malacostraca</taxon>
        <taxon>Eumalacostraca</taxon>
        <taxon>Eucarida</taxon>
        <taxon>Decapoda</taxon>
        <taxon>Pleocyemata</taxon>
        <taxon>Astacidea</taxon>
        <taxon>Parastacoidea</taxon>
        <taxon>Parastacidae</taxon>
        <taxon>Cherax</taxon>
    </lineage>
</organism>
<feature type="region of interest" description="Disordered" evidence="1">
    <location>
        <begin position="545"/>
        <end position="564"/>
    </location>
</feature>
<feature type="region of interest" description="Disordered" evidence="1">
    <location>
        <begin position="262"/>
        <end position="283"/>
    </location>
</feature>
<comment type="caution">
    <text evidence="3">The sequence shown here is derived from an EMBL/GenBank/DDBJ whole genome shotgun (WGS) entry which is preliminary data.</text>
</comment>
<feature type="region of interest" description="Disordered" evidence="1">
    <location>
        <begin position="1"/>
        <end position="33"/>
    </location>
</feature>
<dbReference type="InterPro" id="IPR036779">
    <property type="entry name" value="LysM_dom_sf"/>
</dbReference>
<feature type="compositionally biased region" description="Polar residues" evidence="1">
    <location>
        <begin position="574"/>
        <end position="599"/>
    </location>
</feature>
<sequence>MRLHFFNSKALDGSKENISPGEKMGGRSQPPVPTMTYTVSANDTLTSIAARFDTTPSELTKLNKLSTRFVYPGQVISVPDKTVAILDDKLERRHLDSTQNNEHDPLTKIRPPSPHGDLRTPLSPYTCPRTPANSVEIEKTLDRECLEKFLKISVRHITDGQGVVAGVLLVTPNAVMFDPNVSDPLVIEHGPESYGVIAPMEFVVNAALYYDIAHMRVKDTSIPKPEIPKPEIYWGPSQVELTGSQESPGKDASLSKDATFPELAASQDDNDSSCSCGGDTRESSAFPKAFEHELLTPIGSDVSPASGDGQPSSGQPSPSGQQQQAVPVAGDLTPIAEASRLEDSQVAPLNLAQTECDTISAQDLAQTDWTSGDQQMEDDLMCNEKKRTTSVTFDLTGEGEEAIPDMGSDANMQESRKQKVLKRLSYPLSWMESFNADKDSIAHQQQQQGVHPSSAPPAGGVGGPITADGPDGNKAGMFSNVFSMSNVSNMLSSSPKYLVDFSSGLFARSPSDSTNSVRDVTELGTPPGSLEGYRVAHSVFYRKQSSLGSDKEERKGIPIFHPGRPSMDFAWRPLNQQPLSISTQQSAPQISGAVGSSSN</sequence>
<proteinExistence type="predicted"/>
<dbReference type="EMBL" id="JARKIK010000086">
    <property type="protein sequence ID" value="KAK8724249.1"/>
    <property type="molecule type" value="Genomic_DNA"/>
</dbReference>
<gene>
    <name evidence="3" type="ORF">OTU49_011306</name>
</gene>
<feature type="domain" description="LysM" evidence="2">
    <location>
        <begin position="35"/>
        <end position="78"/>
    </location>
</feature>
<evidence type="ECO:0000313" key="3">
    <source>
        <dbReference type="EMBL" id="KAK8724249.1"/>
    </source>
</evidence>
<feature type="non-terminal residue" evidence="3">
    <location>
        <position position="599"/>
    </location>
</feature>
<keyword evidence="4" id="KW-1185">Reference proteome</keyword>
<dbReference type="Gene3D" id="3.10.350.10">
    <property type="entry name" value="LysM domain"/>
    <property type="match status" value="1"/>
</dbReference>
<dbReference type="InterPro" id="IPR018392">
    <property type="entry name" value="LysM"/>
</dbReference>
<reference evidence="3 4" key="1">
    <citation type="journal article" date="2024" name="BMC Genomics">
        <title>Genome assembly of redclaw crayfish (Cherax quadricarinatus) provides insights into its immune adaptation and hypoxia tolerance.</title>
        <authorList>
            <person name="Liu Z."/>
            <person name="Zheng J."/>
            <person name="Li H."/>
            <person name="Fang K."/>
            <person name="Wang S."/>
            <person name="He J."/>
            <person name="Zhou D."/>
            <person name="Weng S."/>
            <person name="Chi M."/>
            <person name="Gu Z."/>
            <person name="He J."/>
            <person name="Li F."/>
            <person name="Wang M."/>
        </authorList>
    </citation>
    <scope>NUCLEOTIDE SEQUENCE [LARGE SCALE GENOMIC DNA]</scope>
    <source>
        <strain evidence="3">ZL_2023a</strain>
    </source>
</reference>
<dbReference type="Pfam" id="PF01476">
    <property type="entry name" value="LysM"/>
    <property type="match status" value="1"/>
</dbReference>
<feature type="region of interest" description="Disordered" evidence="1">
    <location>
        <begin position="569"/>
        <end position="599"/>
    </location>
</feature>
<dbReference type="SUPFAM" id="SSF54106">
    <property type="entry name" value="LysM domain"/>
    <property type="match status" value="1"/>
</dbReference>
<protein>
    <recommendedName>
        <fullName evidence="2">LysM domain-containing protein</fullName>
    </recommendedName>
</protein>
<feature type="compositionally biased region" description="Polar residues" evidence="1">
    <location>
        <begin position="442"/>
        <end position="451"/>
    </location>
</feature>